<evidence type="ECO:0000313" key="2">
    <source>
        <dbReference type="Proteomes" id="UP001140091"/>
    </source>
</evidence>
<dbReference type="Proteomes" id="UP001140091">
    <property type="component" value="Unassembled WGS sequence"/>
</dbReference>
<reference evidence="1" key="1">
    <citation type="submission" date="2022-06" db="EMBL/GenBank/DDBJ databases">
        <title>Genome Sequence of Candolleomyces eurysporus.</title>
        <authorList>
            <person name="Buettner E."/>
        </authorList>
    </citation>
    <scope>NUCLEOTIDE SEQUENCE</scope>
    <source>
        <strain evidence="1">VTCC 930004</strain>
    </source>
</reference>
<dbReference type="AlphaFoldDB" id="A0A9W8J4C5"/>
<sequence>MLSEQDMDPLALRYGNYILSMERWTAQVRYLPNFMDLYHKATAEWLEQGPRRPALGDIIARNKFYEEIDKICFRERESLTPEQCITAVHAAGAGALTVLEHELASLSAYDRLRLARQGNDYAMEQLKPDPAIANLMAAPTAFRIEYIPLHHQGAIENEESSPEAIAIDNLFDKPIRYRGTNGAIHECTIVDYGTSRRYAGGKYYLVVHGEDGPEFMYTECDMGDLEPDPVELPGEFNDWN</sequence>
<organism evidence="1 2">
    <name type="scientific">Candolleomyces eurysporus</name>
    <dbReference type="NCBI Taxonomy" id="2828524"/>
    <lineage>
        <taxon>Eukaryota</taxon>
        <taxon>Fungi</taxon>
        <taxon>Dikarya</taxon>
        <taxon>Basidiomycota</taxon>
        <taxon>Agaricomycotina</taxon>
        <taxon>Agaricomycetes</taxon>
        <taxon>Agaricomycetidae</taxon>
        <taxon>Agaricales</taxon>
        <taxon>Agaricineae</taxon>
        <taxon>Psathyrellaceae</taxon>
        <taxon>Candolleomyces</taxon>
    </lineage>
</organism>
<gene>
    <name evidence="1" type="ORF">H1R20_g11008</name>
</gene>
<dbReference type="OrthoDB" id="2684181at2759"/>
<feature type="non-terminal residue" evidence="1">
    <location>
        <position position="240"/>
    </location>
</feature>
<dbReference type="EMBL" id="JANBPK010001084">
    <property type="protein sequence ID" value="KAJ2926084.1"/>
    <property type="molecule type" value="Genomic_DNA"/>
</dbReference>
<name>A0A9W8J4C5_9AGAR</name>
<accession>A0A9W8J4C5</accession>
<comment type="caution">
    <text evidence="1">The sequence shown here is derived from an EMBL/GenBank/DDBJ whole genome shotgun (WGS) entry which is preliminary data.</text>
</comment>
<proteinExistence type="predicted"/>
<keyword evidence="2" id="KW-1185">Reference proteome</keyword>
<evidence type="ECO:0000313" key="1">
    <source>
        <dbReference type="EMBL" id="KAJ2926084.1"/>
    </source>
</evidence>
<protein>
    <submittedName>
        <fullName evidence="1">Uncharacterized protein</fullName>
    </submittedName>
</protein>